<dbReference type="Proteomes" id="UP000886998">
    <property type="component" value="Unassembled WGS sequence"/>
</dbReference>
<accession>A0A8X6XEG1</accession>
<dbReference type="AlphaFoldDB" id="A0A8X6XEG1"/>
<keyword evidence="2" id="KW-1185">Reference proteome</keyword>
<sequence>MVGCFQRHAHAAHDRNEGVWLPAFAKPSCGWHLRQRTQSTCSSPVAPQIQATQSLQKKFWFLALLERPVSCTPMTNEPVSLRSRCKRLKVFRFGKRLERKSFIVQSPGLQGIPYHNAVNEIYIGHFLVSVAGNSYSHQKRKHDECGQPELL</sequence>
<comment type="caution">
    <text evidence="1">The sequence shown here is derived from an EMBL/GenBank/DDBJ whole genome shotgun (WGS) entry which is preliminary data.</text>
</comment>
<evidence type="ECO:0000313" key="2">
    <source>
        <dbReference type="Proteomes" id="UP000886998"/>
    </source>
</evidence>
<proteinExistence type="predicted"/>
<dbReference type="OrthoDB" id="6471243at2759"/>
<evidence type="ECO:0000313" key="1">
    <source>
        <dbReference type="EMBL" id="GFY51744.1"/>
    </source>
</evidence>
<protein>
    <submittedName>
        <fullName evidence="1">Uncharacterized protein</fullName>
    </submittedName>
</protein>
<gene>
    <name evidence="1" type="primary">NCL1_20447</name>
    <name evidence="1" type="ORF">TNIN_279691</name>
</gene>
<reference evidence="1" key="1">
    <citation type="submission" date="2020-08" db="EMBL/GenBank/DDBJ databases">
        <title>Multicomponent nature underlies the extraordinary mechanical properties of spider dragline silk.</title>
        <authorList>
            <person name="Kono N."/>
            <person name="Nakamura H."/>
            <person name="Mori M."/>
            <person name="Yoshida Y."/>
            <person name="Ohtoshi R."/>
            <person name="Malay A.D."/>
            <person name="Moran D.A.P."/>
            <person name="Tomita M."/>
            <person name="Numata K."/>
            <person name="Arakawa K."/>
        </authorList>
    </citation>
    <scope>NUCLEOTIDE SEQUENCE</scope>
</reference>
<name>A0A8X6XEG1_9ARAC</name>
<dbReference type="EMBL" id="BMAV01008289">
    <property type="protein sequence ID" value="GFY51744.1"/>
    <property type="molecule type" value="Genomic_DNA"/>
</dbReference>
<organism evidence="1 2">
    <name type="scientific">Trichonephila inaurata madagascariensis</name>
    <dbReference type="NCBI Taxonomy" id="2747483"/>
    <lineage>
        <taxon>Eukaryota</taxon>
        <taxon>Metazoa</taxon>
        <taxon>Ecdysozoa</taxon>
        <taxon>Arthropoda</taxon>
        <taxon>Chelicerata</taxon>
        <taxon>Arachnida</taxon>
        <taxon>Araneae</taxon>
        <taxon>Araneomorphae</taxon>
        <taxon>Entelegynae</taxon>
        <taxon>Araneoidea</taxon>
        <taxon>Nephilidae</taxon>
        <taxon>Trichonephila</taxon>
        <taxon>Trichonephila inaurata</taxon>
    </lineage>
</organism>